<accession>A0A2J6R9A1</accession>
<dbReference type="EMBL" id="KZ613953">
    <property type="protein sequence ID" value="PMD35114.1"/>
    <property type="molecule type" value="Genomic_DNA"/>
</dbReference>
<dbReference type="OrthoDB" id="5338260at2759"/>
<proteinExistence type="predicted"/>
<evidence type="ECO:0000313" key="1">
    <source>
        <dbReference type="EMBL" id="PMD35114.1"/>
    </source>
</evidence>
<reference evidence="1 2" key="1">
    <citation type="submission" date="2016-04" db="EMBL/GenBank/DDBJ databases">
        <title>A degradative enzymes factory behind the ericoid mycorrhizal symbiosis.</title>
        <authorList>
            <consortium name="DOE Joint Genome Institute"/>
            <person name="Martino E."/>
            <person name="Morin E."/>
            <person name="Grelet G."/>
            <person name="Kuo A."/>
            <person name="Kohler A."/>
            <person name="Daghino S."/>
            <person name="Barry K."/>
            <person name="Choi C."/>
            <person name="Cichocki N."/>
            <person name="Clum A."/>
            <person name="Copeland A."/>
            <person name="Hainaut M."/>
            <person name="Haridas S."/>
            <person name="Labutti K."/>
            <person name="Lindquist E."/>
            <person name="Lipzen A."/>
            <person name="Khouja H.-R."/>
            <person name="Murat C."/>
            <person name="Ohm R."/>
            <person name="Olson A."/>
            <person name="Spatafora J."/>
            <person name="Veneault-Fourrey C."/>
            <person name="Henrissat B."/>
            <person name="Grigoriev I."/>
            <person name="Martin F."/>
            <person name="Perotto S."/>
        </authorList>
    </citation>
    <scope>NUCLEOTIDE SEQUENCE [LARGE SCALE GENOMIC DNA]</scope>
    <source>
        <strain evidence="1 2">F</strain>
    </source>
</reference>
<name>A0A2J6R9A1_HYAVF</name>
<dbReference type="Proteomes" id="UP000235786">
    <property type="component" value="Unassembled WGS sequence"/>
</dbReference>
<dbReference type="AlphaFoldDB" id="A0A2J6R9A1"/>
<sequence length="193" mass="21029">MPGAAVVMKGIVRGASDALIAALVAEPQLTVVVRTTLTGELPMEHYLQLCRVFRKGEFLEIYDQTRQYEVGDEVHTPDSAWDGVVYMSFGERIANVIGSTGDPTIGGMWWIRLWAGEVSGFYPSVCTSQNYGVTCDTNLVGGHVIEGTIAMSMPPGSKVYIFPICSTHNNKDYVNMAAVTYLEGCALKNYMGT</sequence>
<gene>
    <name evidence="1" type="ORF">L207DRAFT_517210</name>
</gene>
<keyword evidence="2" id="KW-1185">Reference proteome</keyword>
<protein>
    <submittedName>
        <fullName evidence="1">Uncharacterized protein</fullName>
    </submittedName>
</protein>
<evidence type="ECO:0000313" key="2">
    <source>
        <dbReference type="Proteomes" id="UP000235786"/>
    </source>
</evidence>
<organism evidence="1 2">
    <name type="scientific">Hyaloscypha variabilis (strain UAMH 11265 / GT02V1 / F)</name>
    <name type="common">Meliniomyces variabilis</name>
    <dbReference type="NCBI Taxonomy" id="1149755"/>
    <lineage>
        <taxon>Eukaryota</taxon>
        <taxon>Fungi</taxon>
        <taxon>Dikarya</taxon>
        <taxon>Ascomycota</taxon>
        <taxon>Pezizomycotina</taxon>
        <taxon>Leotiomycetes</taxon>
        <taxon>Helotiales</taxon>
        <taxon>Hyaloscyphaceae</taxon>
        <taxon>Hyaloscypha</taxon>
        <taxon>Hyaloscypha variabilis</taxon>
    </lineage>
</organism>